<accession>A0A9Q8LCL2</accession>
<gene>
    <name evidence="3" type="ORF">CLAFUR5_07769</name>
</gene>
<keyword evidence="4" id="KW-1185">Reference proteome</keyword>
<dbReference type="KEGG" id="ffu:CLAFUR5_07769"/>
<protein>
    <recommendedName>
        <fullName evidence="2">C2H2-type domain-containing protein</fullName>
    </recommendedName>
</protein>
<dbReference type="OrthoDB" id="3650272at2759"/>
<proteinExistence type="predicted"/>
<evidence type="ECO:0000259" key="2">
    <source>
        <dbReference type="PROSITE" id="PS00028"/>
    </source>
</evidence>
<evidence type="ECO:0000313" key="4">
    <source>
        <dbReference type="Proteomes" id="UP000756132"/>
    </source>
</evidence>
<feature type="compositionally biased region" description="Polar residues" evidence="1">
    <location>
        <begin position="50"/>
        <end position="68"/>
    </location>
</feature>
<dbReference type="InterPro" id="IPR013087">
    <property type="entry name" value="Znf_C2H2_type"/>
</dbReference>
<sequence length="128" mass="14312">MDAQQSNMWKSSIAAFHIPSTPPDTFMIKLEFPPQHQIRQEDAKCIQPQMLHQSPSTTPEVDQRSPGNPGSPGSEKSPVSSTSTDHWQSFFFDLGSNGECLACGYRYSSVDELAYHQRFEHGLADIII</sequence>
<evidence type="ECO:0000256" key="1">
    <source>
        <dbReference type="SAM" id="MobiDB-lite"/>
    </source>
</evidence>
<reference evidence="3" key="2">
    <citation type="journal article" date="2022" name="Microb. Genom.">
        <title>A chromosome-scale genome assembly of the tomato pathogen Cladosporium fulvum reveals a compartmentalized genome architecture and the presence of a dispensable chromosome.</title>
        <authorList>
            <person name="Zaccaron A.Z."/>
            <person name="Chen L.H."/>
            <person name="Samaras A."/>
            <person name="Stergiopoulos I."/>
        </authorList>
    </citation>
    <scope>NUCLEOTIDE SEQUENCE</scope>
    <source>
        <strain evidence="3">Race5_Kim</strain>
    </source>
</reference>
<dbReference type="PROSITE" id="PS00028">
    <property type="entry name" value="ZINC_FINGER_C2H2_1"/>
    <property type="match status" value="1"/>
</dbReference>
<organism evidence="3 4">
    <name type="scientific">Passalora fulva</name>
    <name type="common">Tomato leaf mold</name>
    <name type="synonym">Cladosporium fulvum</name>
    <dbReference type="NCBI Taxonomy" id="5499"/>
    <lineage>
        <taxon>Eukaryota</taxon>
        <taxon>Fungi</taxon>
        <taxon>Dikarya</taxon>
        <taxon>Ascomycota</taxon>
        <taxon>Pezizomycotina</taxon>
        <taxon>Dothideomycetes</taxon>
        <taxon>Dothideomycetidae</taxon>
        <taxon>Mycosphaerellales</taxon>
        <taxon>Mycosphaerellaceae</taxon>
        <taxon>Fulvia</taxon>
    </lineage>
</organism>
<reference evidence="3" key="1">
    <citation type="submission" date="2021-12" db="EMBL/GenBank/DDBJ databases">
        <authorList>
            <person name="Zaccaron A."/>
            <person name="Stergiopoulos I."/>
        </authorList>
    </citation>
    <scope>NUCLEOTIDE SEQUENCE</scope>
    <source>
        <strain evidence="3">Race5_Kim</strain>
    </source>
</reference>
<evidence type="ECO:0000313" key="3">
    <source>
        <dbReference type="EMBL" id="UJO14739.1"/>
    </source>
</evidence>
<name>A0A9Q8LCL2_PASFU</name>
<dbReference type="AlphaFoldDB" id="A0A9Q8LCL2"/>
<dbReference type="GeneID" id="71987647"/>
<feature type="region of interest" description="Disordered" evidence="1">
    <location>
        <begin position="37"/>
        <end position="84"/>
    </location>
</feature>
<dbReference type="EMBL" id="CP090165">
    <property type="protein sequence ID" value="UJO14739.1"/>
    <property type="molecule type" value="Genomic_DNA"/>
</dbReference>
<dbReference type="RefSeq" id="XP_047759105.1">
    <property type="nucleotide sequence ID" value="XM_047906917.1"/>
</dbReference>
<feature type="domain" description="C2H2-type" evidence="2">
    <location>
        <begin position="100"/>
        <end position="121"/>
    </location>
</feature>
<dbReference type="Proteomes" id="UP000756132">
    <property type="component" value="Chromosome 3"/>
</dbReference>